<dbReference type="Proteomes" id="UP000282386">
    <property type="component" value="Chromosome"/>
</dbReference>
<proteinExistence type="predicted"/>
<organism evidence="1 2">
    <name type="scientific">Rothia aeria</name>
    <dbReference type="NCBI Taxonomy" id="172042"/>
    <lineage>
        <taxon>Bacteria</taxon>
        <taxon>Bacillati</taxon>
        <taxon>Actinomycetota</taxon>
        <taxon>Actinomycetes</taxon>
        <taxon>Micrococcales</taxon>
        <taxon>Micrococcaceae</taxon>
        <taxon>Rothia</taxon>
    </lineage>
</organism>
<gene>
    <name evidence="1" type="ORF">NCTC10207_01007</name>
</gene>
<accession>A0A7Z9A2N2</accession>
<evidence type="ECO:0000313" key="2">
    <source>
        <dbReference type="Proteomes" id="UP000282386"/>
    </source>
</evidence>
<dbReference type="AlphaFoldDB" id="A0A7Z9A2N2"/>
<dbReference type="EMBL" id="LR134479">
    <property type="protein sequence ID" value="VEI22913.1"/>
    <property type="molecule type" value="Genomic_DNA"/>
</dbReference>
<sequence>MQNYFYDLYDQLVKAEIFKKDGTKETWAYCYDALGRRIGKGRLKTENANEVSDRYSTDNACLNTPNGNDI</sequence>
<evidence type="ECO:0008006" key="3">
    <source>
        <dbReference type="Google" id="ProtNLM"/>
    </source>
</evidence>
<reference evidence="1 2" key="1">
    <citation type="submission" date="2018-12" db="EMBL/GenBank/DDBJ databases">
        <authorList>
            <consortium name="Pathogen Informatics"/>
        </authorList>
    </citation>
    <scope>NUCLEOTIDE SEQUENCE [LARGE SCALE GENOMIC DNA]</scope>
    <source>
        <strain evidence="1 2">NCTC10207</strain>
    </source>
</reference>
<dbReference type="Gene3D" id="2.180.10.10">
    <property type="entry name" value="RHS repeat-associated core"/>
    <property type="match status" value="1"/>
</dbReference>
<protein>
    <recommendedName>
        <fullName evidence="3">Rhs-family protein</fullName>
    </recommendedName>
</protein>
<name>A0A7Z9A2N2_9MICC</name>
<evidence type="ECO:0000313" key="1">
    <source>
        <dbReference type="EMBL" id="VEI22913.1"/>
    </source>
</evidence>